<reference evidence="5 6" key="1">
    <citation type="submission" date="2017-06" db="EMBL/GenBank/DDBJ databases">
        <authorList>
            <person name="Kim H.J."/>
            <person name="Triplett B.A."/>
        </authorList>
    </citation>
    <scope>NUCLEOTIDE SEQUENCE [LARGE SCALE GENOMIC DNA]</scope>
    <source>
        <strain evidence="5 6">DSM 13116</strain>
    </source>
</reference>
<comment type="cofactor">
    <cofactor evidence="1">
        <name>pyridoxal 5'-phosphate</name>
        <dbReference type="ChEBI" id="CHEBI:597326"/>
    </cofactor>
</comment>
<evidence type="ECO:0000313" key="5">
    <source>
        <dbReference type="EMBL" id="SNS07102.1"/>
    </source>
</evidence>
<gene>
    <name evidence="5" type="ORF">SAMN04488503_2566</name>
</gene>
<dbReference type="EMBL" id="FZOC01000005">
    <property type="protein sequence ID" value="SNS07102.1"/>
    <property type="molecule type" value="Genomic_DNA"/>
</dbReference>
<dbReference type="PANTHER" id="PTHR48097">
    <property type="entry name" value="L-THREONINE ALDOLASE-RELATED"/>
    <property type="match status" value="1"/>
</dbReference>
<dbReference type="RefSeq" id="WP_089274772.1">
    <property type="nucleotide sequence ID" value="NZ_FZOC01000005.1"/>
</dbReference>
<dbReference type="InterPro" id="IPR015421">
    <property type="entry name" value="PyrdxlP-dep_Trfase_major"/>
</dbReference>
<dbReference type="GO" id="GO:0016829">
    <property type="term" value="F:lyase activity"/>
    <property type="evidence" value="ECO:0007669"/>
    <property type="project" value="InterPro"/>
</dbReference>
<dbReference type="AlphaFoldDB" id="A0A239BHK3"/>
<dbReference type="InterPro" id="IPR015422">
    <property type="entry name" value="PyrdxlP-dep_Trfase_small"/>
</dbReference>
<evidence type="ECO:0000313" key="6">
    <source>
        <dbReference type="Proteomes" id="UP000198324"/>
    </source>
</evidence>
<dbReference type="OrthoDB" id="9774495at2"/>
<dbReference type="CDD" id="cd06502">
    <property type="entry name" value="TA_like"/>
    <property type="match status" value="1"/>
</dbReference>
<dbReference type="PANTHER" id="PTHR48097:SF5">
    <property type="entry name" value="LOW SPECIFICITY L-THREONINE ALDOLASE"/>
    <property type="match status" value="1"/>
</dbReference>
<accession>A0A239BHK3</accession>
<dbReference type="GO" id="GO:0006520">
    <property type="term" value="P:amino acid metabolic process"/>
    <property type="evidence" value="ECO:0007669"/>
    <property type="project" value="InterPro"/>
</dbReference>
<dbReference type="SUPFAM" id="SSF53383">
    <property type="entry name" value="PLP-dependent transferases"/>
    <property type="match status" value="1"/>
</dbReference>
<sequence length="351" mass="37832">MRDAPCFASDNYAGVHPRVMRALAEANSGPAGAYGDDPLTKAARARFKELLGPEAEAFFVFLGTAANVLALQAMTRPHHAVLCAASAHINVDECGAPERHLGCKLLPVDTPDGKLTPALLEPYLLHLGNEHHNQPRCVSITQATELGTVYTPDEVRALAGFAHDNAMLLHMDGSRLGNAAAALDCSLPDITVDAGVDALSFGGTKNGLMFGEAVVFFRPEPAADFPFIRKQGMQLCSKMRFIAAQFLALLEDGLWLENAARANAMARLLAECLASGPGVRIVQPVQTNAVFAALAPRAIARLRERFAFYVWDQAQSVVRFMTSFATTEDEVREFALAVRASAKEEEEPRSA</sequence>
<evidence type="ECO:0000256" key="3">
    <source>
        <dbReference type="ARBA" id="ARBA00022898"/>
    </source>
</evidence>
<organism evidence="5 6">
    <name type="scientific">Humidesulfovibrio mexicanus</name>
    <dbReference type="NCBI Taxonomy" id="147047"/>
    <lineage>
        <taxon>Bacteria</taxon>
        <taxon>Pseudomonadati</taxon>
        <taxon>Thermodesulfobacteriota</taxon>
        <taxon>Desulfovibrionia</taxon>
        <taxon>Desulfovibrionales</taxon>
        <taxon>Desulfovibrionaceae</taxon>
        <taxon>Humidesulfovibrio</taxon>
    </lineage>
</organism>
<evidence type="ECO:0000259" key="4">
    <source>
        <dbReference type="Pfam" id="PF01212"/>
    </source>
</evidence>
<feature type="domain" description="Aromatic amino acid beta-eliminating lyase/threonine aldolase" evidence="4">
    <location>
        <begin position="7"/>
        <end position="294"/>
    </location>
</feature>
<dbReference type="Gene3D" id="3.40.640.10">
    <property type="entry name" value="Type I PLP-dependent aspartate aminotransferase-like (Major domain)"/>
    <property type="match status" value="1"/>
</dbReference>
<keyword evidence="6" id="KW-1185">Reference proteome</keyword>
<dbReference type="InterPro" id="IPR001597">
    <property type="entry name" value="ArAA_b-elim_lyase/Thr_aldolase"/>
</dbReference>
<evidence type="ECO:0000256" key="1">
    <source>
        <dbReference type="ARBA" id="ARBA00001933"/>
    </source>
</evidence>
<dbReference type="Gene3D" id="3.90.1150.10">
    <property type="entry name" value="Aspartate Aminotransferase, domain 1"/>
    <property type="match status" value="1"/>
</dbReference>
<dbReference type="InterPro" id="IPR015424">
    <property type="entry name" value="PyrdxlP-dep_Trfase"/>
</dbReference>
<dbReference type="Pfam" id="PF01212">
    <property type="entry name" value="Beta_elim_lyase"/>
    <property type="match status" value="1"/>
</dbReference>
<dbReference type="Proteomes" id="UP000198324">
    <property type="component" value="Unassembled WGS sequence"/>
</dbReference>
<evidence type="ECO:0000256" key="2">
    <source>
        <dbReference type="ARBA" id="ARBA00006966"/>
    </source>
</evidence>
<proteinExistence type="inferred from homology"/>
<protein>
    <submittedName>
        <fullName evidence="5">L-threonine aldolase</fullName>
    </submittedName>
</protein>
<name>A0A239BHK3_9BACT</name>
<comment type="similarity">
    <text evidence="2">Belongs to the threonine aldolase family.</text>
</comment>
<keyword evidence="3" id="KW-0663">Pyridoxal phosphate</keyword>